<dbReference type="Ensembl" id="ENSRNOT00000130039.1">
    <property type="protein sequence ID" value="ENSRNOP00000103089.1"/>
    <property type="gene ID" value="ENSRNOG00000031779.5"/>
</dbReference>
<keyword evidence="9" id="KW-0479">Metal-binding</keyword>
<dbReference type="PROSITE" id="PS51408">
    <property type="entry name" value="TRANSFERRIN_LIKE_4"/>
    <property type="match status" value="2"/>
</dbReference>
<evidence type="ECO:0000259" key="22">
    <source>
        <dbReference type="PROSITE" id="PS51408"/>
    </source>
</evidence>
<feature type="signal peptide" evidence="21">
    <location>
        <begin position="1"/>
        <end position="19"/>
    </location>
</feature>
<evidence type="ECO:0000256" key="3">
    <source>
        <dbReference type="ARBA" id="ARBA00004613"/>
    </source>
</evidence>
<evidence type="ECO:0000256" key="4">
    <source>
        <dbReference type="ARBA" id="ARBA00018107"/>
    </source>
</evidence>
<keyword evidence="18" id="KW-1015">Disulfide bond</keyword>
<keyword evidence="6" id="KW-0410">Iron transport</keyword>
<evidence type="ECO:0000256" key="10">
    <source>
        <dbReference type="ARBA" id="ARBA00022729"/>
    </source>
</evidence>
<comment type="function">
    <text evidence="1">Transferrins are iron binding transport proteins which can bind two Fe(3+) ions in association with the binding of an anion, usually bicarbonate.</text>
</comment>
<dbReference type="PIRSF" id="PIRSF002549">
    <property type="entry name" value="Transferrin"/>
    <property type="match status" value="1"/>
</dbReference>
<keyword evidence="17" id="KW-0406">Ion transport</keyword>
<evidence type="ECO:0000256" key="21">
    <source>
        <dbReference type="SAM" id="SignalP"/>
    </source>
</evidence>
<reference evidence="23" key="2">
    <citation type="submission" date="2025-08" db="UniProtKB">
        <authorList>
            <consortium name="Ensembl"/>
        </authorList>
    </citation>
    <scope>IDENTIFICATION</scope>
    <source>
        <strain evidence="23">Brown Norway</strain>
    </source>
</reference>
<organism evidence="23 24">
    <name type="scientific">Rattus norvegicus</name>
    <name type="common">Rat</name>
    <dbReference type="NCBI Taxonomy" id="10116"/>
    <lineage>
        <taxon>Eukaryota</taxon>
        <taxon>Metazoa</taxon>
        <taxon>Chordata</taxon>
        <taxon>Craniata</taxon>
        <taxon>Vertebrata</taxon>
        <taxon>Euteleostomi</taxon>
        <taxon>Mammalia</taxon>
        <taxon>Eutheria</taxon>
        <taxon>Euarchontoglires</taxon>
        <taxon>Glires</taxon>
        <taxon>Rodentia</taxon>
        <taxon>Myomorpha</taxon>
        <taxon>Muroidea</taxon>
        <taxon>Muridae</taxon>
        <taxon>Murinae</taxon>
        <taxon>Rattus</taxon>
    </lineage>
</organism>
<dbReference type="PRINTS" id="PR00422">
    <property type="entry name" value="TRANSFERRIN"/>
</dbReference>
<evidence type="ECO:0000256" key="16">
    <source>
        <dbReference type="ARBA" id="ARBA00023004"/>
    </source>
</evidence>
<name>A0ABK0LEF0_RAT</name>
<dbReference type="Proteomes" id="UP000002494">
    <property type="component" value="Chromosome 8"/>
</dbReference>
<keyword evidence="16" id="KW-0408">Iron</keyword>
<keyword evidence="5" id="KW-0813">Transport</keyword>
<evidence type="ECO:0000256" key="19">
    <source>
        <dbReference type="ARBA" id="ARBA00023180"/>
    </source>
</evidence>
<keyword evidence="24" id="KW-1185">Reference proteome</keyword>
<dbReference type="InterPro" id="IPR001156">
    <property type="entry name" value="Transferrin-like_dom"/>
</dbReference>
<accession>A0ABK0LEF0</accession>
<dbReference type="PANTHER" id="PTHR11485">
    <property type="entry name" value="TRANSFERRIN"/>
    <property type="match status" value="1"/>
</dbReference>
<dbReference type="SMART" id="SM00094">
    <property type="entry name" value="TR_FER"/>
    <property type="match status" value="2"/>
</dbReference>
<evidence type="ECO:0000256" key="12">
    <source>
        <dbReference type="ARBA" id="ARBA00022801"/>
    </source>
</evidence>
<dbReference type="RGD" id="1305445">
    <property type="gene designation" value="Ltf"/>
</dbReference>
<dbReference type="InterPro" id="IPR016357">
    <property type="entry name" value="Transferrin"/>
</dbReference>
<keyword evidence="19" id="KW-0325">Glycoprotein</keyword>
<comment type="subcellular location">
    <subcellularLocation>
        <location evidence="3">Secreted</location>
    </subcellularLocation>
</comment>
<evidence type="ECO:0000256" key="18">
    <source>
        <dbReference type="ARBA" id="ARBA00023157"/>
    </source>
</evidence>
<evidence type="ECO:0000256" key="6">
    <source>
        <dbReference type="ARBA" id="ARBA00022496"/>
    </source>
</evidence>
<evidence type="ECO:0000256" key="8">
    <source>
        <dbReference type="ARBA" id="ARBA00022670"/>
    </source>
</evidence>
<evidence type="ECO:0000256" key="13">
    <source>
        <dbReference type="ARBA" id="ARBA00022825"/>
    </source>
</evidence>
<comment type="similarity">
    <text evidence="20">Belongs to the transferrin family.</text>
</comment>
<evidence type="ECO:0000256" key="9">
    <source>
        <dbReference type="ARBA" id="ARBA00022723"/>
    </source>
</evidence>
<evidence type="ECO:0000256" key="14">
    <source>
        <dbReference type="ARBA" id="ARBA00022855"/>
    </source>
</evidence>
<dbReference type="GeneTree" id="ENSGT00940000156055"/>
<keyword evidence="12" id="KW-0378">Hydrolase</keyword>
<dbReference type="SUPFAM" id="SSF53850">
    <property type="entry name" value="Periplasmic binding protein-like II"/>
    <property type="match status" value="2"/>
</dbReference>
<keyword evidence="7" id="KW-0964">Secreted</keyword>
<comment type="function">
    <text evidence="2">The lactotransferrin transferrin-like domain 1 functions as a serine protease of the peptidase S60 family that cuts arginine rich regions. This function contributes to the antimicrobial activity. Shows a preferential cleavage at -Arg-Ser-Arg-Arg-|- and -Arg-Arg-Ser-Arg-|-, and of Z-Phe-Arg-|-aminomethylcoumarin sites.</text>
</comment>
<evidence type="ECO:0000256" key="20">
    <source>
        <dbReference type="PIRNR" id="PIRNR002549"/>
    </source>
</evidence>
<keyword evidence="14" id="KW-0892">Osteogenesis</keyword>
<feature type="domain" description="Transferrin-like" evidence="22">
    <location>
        <begin position="25"/>
        <end position="351"/>
    </location>
</feature>
<sequence length="647" mass="72475">MRPFITVLMFLGVLGPFLARIDTVVRWCTISRNEAQKCFMWQEMLNKAGVPKLRCARKYFMPHCIQEIMMRRADAMTLSGSAIFDFYFPYKLQPIAAEVYGTKEKPRIHYYAVAVVKNSSDIRLNQLQGLKSCHAGFDTSAGWIAPLGALRPYLNWDEKSVSLEEAVSKFFSQSCVPGISKSRFPRLCSLCAGKGEHICDFSPQEPYAGYAGAFRCLRDNAGDVAFIRESTIFEELPNEAEWDQYKLLCPDNTWKPVTEYKECHLAQIPSRAVVAHVRSEKDSAIWELLHLSQEMFGKNKTSKFELFGSYLGQKDLLFKDSVIGFVRVPFTVNVWLYLTFSYIMALKSLKESKENVMALRARITWCAVGSEEKLKCDQWSRVSVGKITCISCTTTEQCIFSITMGDADAMNLDGGYIYSAGKCGLVPVLAEIQKSPNSNGSDCVDRPAEGYLAVAAVRKEDTGFTWSTVRGKKSCHTAVDRTAGWNIPMGLLVNQTNSCQFKEFFNKSCAPGSFLYSNLCALCIGDENGKDKCNPNSQERYQGYVGAFRCLAEKAGNVAFLKDATVLQNTDGKNADKWAKNLKLDDFELLCLDDTRKPVTEAKNCHLAVAPNHAVVARKDKARLVQQELLYQQHAGSGYAFETNNPE</sequence>
<dbReference type="PANTHER" id="PTHR11485:SF55">
    <property type="entry name" value="LACTOTRANSFERRIN"/>
    <property type="match status" value="1"/>
</dbReference>
<dbReference type="Pfam" id="PF00405">
    <property type="entry name" value="Transferrin"/>
    <property type="match status" value="2"/>
</dbReference>
<dbReference type="InterPro" id="IPR018195">
    <property type="entry name" value="Transferrin_Fe_BS"/>
</dbReference>
<evidence type="ECO:0000313" key="23">
    <source>
        <dbReference type="Ensembl" id="ENSRNOP00000103089.1"/>
    </source>
</evidence>
<dbReference type="PROSITE" id="PS00206">
    <property type="entry name" value="TRANSFERRIN_LIKE_2"/>
    <property type="match status" value="2"/>
</dbReference>
<evidence type="ECO:0000256" key="15">
    <source>
        <dbReference type="ARBA" id="ARBA00022859"/>
    </source>
</evidence>
<dbReference type="PROSITE" id="PS00205">
    <property type="entry name" value="TRANSFERRIN_LIKE_1"/>
    <property type="match status" value="1"/>
</dbReference>
<feature type="domain" description="Transferrin-like" evidence="22">
    <location>
        <begin position="363"/>
        <end position="647"/>
    </location>
</feature>
<reference evidence="23" key="1">
    <citation type="submission" date="2024-01" db="EMBL/GenBank/DDBJ databases">
        <title>GRCr8: a new rat reference genome assembly contstructed from accurate long reads and long range scaffolding.</title>
        <authorList>
            <person name="Doris P.A."/>
            <person name="Kalbfleisch T."/>
            <person name="Li K."/>
            <person name="Howe K."/>
            <person name="Wood J."/>
        </authorList>
    </citation>
    <scope>NUCLEOTIDE SEQUENCE [LARGE SCALE GENOMIC DNA]</scope>
    <source>
        <strain evidence="23">Brown Norway</strain>
    </source>
</reference>
<protein>
    <recommendedName>
        <fullName evidence="4">Lactotransferrin</fullName>
    </recommendedName>
</protein>
<evidence type="ECO:0000256" key="7">
    <source>
        <dbReference type="ARBA" id="ARBA00022525"/>
    </source>
</evidence>
<proteinExistence type="inferred from homology"/>
<evidence type="ECO:0000313" key="24">
    <source>
        <dbReference type="Proteomes" id="UP000002494"/>
    </source>
</evidence>
<evidence type="ECO:0000256" key="5">
    <source>
        <dbReference type="ARBA" id="ARBA00022448"/>
    </source>
</evidence>
<keyword evidence="15" id="KW-0391">Immunity</keyword>
<keyword evidence="10 21" id="KW-0732">Signal</keyword>
<evidence type="ECO:0000256" key="17">
    <source>
        <dbReference type="ARBA" id="ARBA00023065"/>
    </source>
</evidence>
<dbReference type="Gene3D" id="3.40.190.10">
    <property type="entry name" value="Periplasmic binding protein-like II"/>
    <property type="match status" value="4"/>
</dbReference>
<evidence type="ECO:0000256" key="1">
    <source>
        <dbReference type="ARBA" id="ARBA00002831"/>
    </source>
</evidence>
<dbReference type="PROSITE" id="PS00207">
    <property type="entry name" value="TRANSFERRIN_LIKE_3"/>
    <property type="match status" value="2"/>
</dbReference>
<evidence type="ECO:0000256" key="11">
    <source>
        <dbReference type="ARBA" id="ARBA00022737"/>
    </source>
</evidence>
<keyword evidence="11" id="KW-0677">Repeat</keyword>
<keyword evidence="13" id="KW-0720">Serine protease</keyword>
<reference evidence="23" key="3">
    <citation type="submission" date="2025-09" db="UniProtKB">
        <authorList>
            <consortium name="Ensembl"/>
        </authorList>
    </citation>
    <scope>IDENTIFICATION</scope>
    <source>
        <strain evidence="23">Brown Norway</strain>
    </source>
</reference>
<evidence type="ECO:0000256" key="2">
    <source>
        <dbReference type="ARBA" id="ARBA00003194"/>
    </source>
</evidence>
<keyword evidence="8" id="KW-0645">Protease</keyword>
<feature type="chain" id="PRO_5046885033" description="Lactotransferrin" evidence="21">
    <location>
        <begin position="20"/>
        <end position="647"/>
    </location>
</feature>
<gene>
    <name evidence="23" type="primary">Ltf</name>
</gene>